<dbReference type="Proteomes" id="UP001470230">
    <property type="component" value="Unassembled WGS sequence"/>
</dbReference>
<comment type="caution">
    <text evidence="3">The sequence shown here is derived from an EMBL/GenBank/DDBJ whole genome shotgun (WGS) entry which is preliminary data.</text>
</comment>
<accession>A0ABR2K358</accession>
<name>A0ABR2K358_9EUKA</name>
<keyword evidence="1" id="KW-0175">Coiled coil</keyword>
<dbReference type="EMBL" id="JAPFFF010000007">
    <property type="protein sequence ID" value="KAK8885313.1"/>
    <property type="molecule type" value="Genomic_DNA"/>
</dbReference>
<organism evidence="3 4">
    <name type="scientific">Tritrichomonas musculus</name>
    <dbReference type="NCBI Taxonomy" id="1915356"/>
    <lineage>
        <taxon>Eukaryota</taxon>
        <taxon>Metamonada</taxon>
        <taxon>Parabasalia</taxon>
        <taxon>Tritrichomonadida</taxon>
        <taxon>Tritrichomonadidae</taxon>
        <taxon>Tritrichomonas</taxon>
    </lineage>
</organism>
<feature type="coiled-coil region" evidence="1">
    <location>
        <begin position="253"/>
        <end position="325"/>
    </location>
</feature>
<proteinExistence type="predicted"/>
<feature type="region of interest" description="Disordered" evidence="2">
    <location>
        <begin position="1"/>
        <end position="79"/>
    </location>
</feature>
<feature type="compositionally biased region" description="Basic residues" evidence="2">
    <location>
        <begin position="60"/>
        <end position="72"/>
    </location>
</feature>
<sequence>MYFDISNDAEFSQEDLNLDDTHIDEDSPPKDIPSIEKISIISEQDKTPLSNNSEPNSNNKKSKTKQQNKHRQPSQTSAKKRPVIDFSGFDFGAIDENNEKSSIQKSIQDIPSEVNDLSTLSSMLEARVSNYLDVSLSSLKSDVLNEIEFMFTRKNSIPSMIDSFLLSFASDIRNEIHYLRSFTIIDQPINISIEIDLPKSKPFSYQPLSTDSFLNQISYLKSQYSQKLADIGKDLSTIIKSRDAEISQILNSNIQFSNKLRQLQNKIDSLDATFNELDYKMQLIYQQNNRLNDQIKEFEAINYDYNMKKKDYEEIKNSIEELSDIYVKNKKNTSNQTILQKMDDIKYESKEISRSLEDATKKVSFFSDSFKKMSYFSDYQLRLINLHNQNTNYLRYSAPSFSGLSHQSSLLSSTPKIRQTPLVDKAQYYSPIYIRKTPNYEADSDDEMPQVTNYLLDKQFSPTMSHYT</sequence>
<evidence type="ECO:0000313" key="4">
    <source>
        <dbReference type="Proteomes" id="UP001470230"/>
    </source>
</evidence>
<feature type="compositionally biased region" description="Low complexity" evidence="2">
    <location>
        <begin position="50"/>
        <end position="59"/>
    </location>
</feature>
<evidence type="ECO:0000256" key="2">
    <source>
        <dbReference type="SAM" id="MobiDB-lite"/>
    </source>
</evidence>
<protein>
    <submittedName>
        <fullName evidence="3">Uncharacterized protein</fullName>
    </submittedName>
</protein>
<keyword evidence="4" id="KW-1185">Reference proteome</keyword>
<evidence type="ECO:0000256" key="1">
    <source>
        <dbReference type="SAM" id="Coils"/>
    </source>
</evidence>
<feature type="compositionally biased region" description="Basic and acidic residues" evidence="2">
    <location>
        <begin position="19"/>
        <end position="29"/>
    </location>
</feature>
<gene>
    <name evidence="3" type="ORF">M9Y10_040759</name>
</gene>
<evidence type="ECO:0000313" key="3">
    <source>
        <dbReference type="EMBL" id="KAK8885313.1"/>
    </source>
</evidence>
<reference evidence="3 4" key="1">
    <citation type="submission" date="2024-04" db="EMBL/GenBank/DDBJ databases">
        <title>Tritrichomonas musculus Genome.</title>
        <authorList>
            <person name="Alves-Ferreira E."/>
            <person name="Grigg M."/>
            <person name="Lorenzi H."/>
            <person name="Galac M."/>
        </authorList>
    </citation>
    <scope>NUCLEOTIDE SEQUENCE [LARGE SCALE GENOMIC DNA]</scope>
    <source>
        <strain evidence="3 4">EAF2021</strain>
    </source>
</reference>